<feature type="region of interest" description="Disordered" evidence="1">
    <location>
        <begin position="292"/>
        <end position="341"/>
    </location>
</feature>
<dbReference type="PROSITE" id="PS50988">
    <property type="entry name" value="TROVE"/>
    <property type="match status" value="1"/>
</dbReference>
<reference evidence="3" key="1">
    <citation type="submission" date="2021-01" db="EMBL/GenBank/DDBJ databases">
        <title>Whole genome shotgun sequence of Virgisporangium aurantiacum NBRC 16421.</title>
        <authorList>
            <person name="Komaki H."/>
            <person name="Tamura T."/>
        </authorList>
    </citation>
    <scope>NUCLEOTIDE SEQUENCE</scope>
    <source>
        <strain evidence="3">NBRC 16421</strain>
    </source>
</reference>
<evidence type="ECO:0000259" key="2">
    <source>
        <dbReference type="PROSITE" id="PS50988"/>
    </source>
</evidence>
<feature type="compositionally biased region" description="Low complexity" evidence="1">
    <location>
        <begin position="309"/>
        <end position="323"/>
    </location>
</feature>
<dbReference type="Proteomes" id="UP000612585">
    <property type="component" value="Unassembled WGS sequence"/>
</dbReference>
<feature type="region of interest" description="Disordered" evidence="1">
    <location>
        <begin position="1"/>
        <end position="27"/>
    </location>
</feature>
<evidence type="ECO:0000256" key="1">
    <source>
        <dbReference type="SAM" id="MobiDB-lite"/>
    </source>
</evidence>
<dbReference type="AlphaFoldDB" id="A0A8J3Z8P9"/>
<comment type="caution">
    <text evidence="3">The sequence shown here is derived from an EMBL/GenBank/DDBJ whole genome shotgun (WGS) entry which is preliminary data.</text>
</comment>
<dbReference type="SUPFAM" id="SSF140864">
    <property type="entry name" value="TROVE domain-like"/>
    <property type="match status" value="1"/>
</dbReference>
<accession>A0A8J3Z8P9</accession>
<sequence length="377" mass="41335">MSKFNRMKARARSPIVAEATPSGVTHEGGAGYAHDAKSELFLLAVANVVGEDTFYEKASDRDRRFSGLVKAVAVADPDWTARFLGWLRTGANMRSASLVGALDAAHALLGAGLPGGRQLVSSVLQRADEPGEALAYWTATYGRAVPKPVKRGVADAVSRLYNERSLLKYDTAARGFRFGDVIDLVHPTPAADKPWQGDLFKHAIDRRHGRDEPPAASLRVLAANASLRTAARDDRARLADAGALKQAGMTWEDVLSAAGPAVEKARLWEAAIPRWGTWRCCVTSRASTRRVCPTTSPSGWRRSWPTPTRWPGRGSSRTGSSPRTSRRRRCGGGTRSTPRCGTRWRTCRRCRVARSSSSTRRRRCRRAGSRSGRRCRR</sequence>
<dbReference type="InterPro" id="IPR008858">
    <property type="entry name" value="TROVE_dom"/>
</dbReference>
<feature type="domain" description="TROVE" evidence="2">
    <location>
        <begin position="23"/>
        <end position="272"/>
    </location>
</feature>
<evidence type="ECO:0000313" key="3">
    <source>
        <dbReference type="EMBL" id="GIJ59429.1"/>
    </source>
</evidence>
<proteinExistence type="predicted"/>
<protein>
    <recommendedName>
        <fullName evidence="2">TROVE domain-containing protein</fullName>
    </recommendedName>
</protein>
<organism evidence="3 4">
    <name type="scientific">Virgisporangium aurantiacum</name>
    <dbReference type="NCBI Taxonomy" id="175570"/>
    <lineage>
        <taxon>Bacteria</taxon>
        <taxon>Bacillati</taxon>
        <taxon>Actinomycetota</taxon>
        <taxon>Actinomycetes</taxon>
        <taxon>Micromonosporales</taxon>
        <taxon>Micromonosporaceae</taxon>
        <taxon>Virgisporangium</taxon>
    </lineage>
</organism>
<feature type="compositionally biased region" description="Basic residues" evidence="1">
    <location>
        <begin position="1"/>
        <end position="11"/>
    </location>
</feature>
<name>A0A8J3Z8P9_9ACTN</name>
<gene>
    <name evidence="3" type="ORF">Vau01_069450</name>
</gene>
<dbReference type="InterPro" id="IPR037214">
    <property type="entry name" value="TROVE_dom_sf"/>
</dbReference>
<dbReference type="EMBL" id="BOPG01000046">
    <property type="protein sequence ID" value="GIJ59429.1"/>
    <property type="molecule type" value="Genomic_DNA"/>
</dbReference>
<evidence type="ECO:0000313" key="4">
    <source>
        <dbReference type="Proteomes" id="UP000612585"/>
    </source>
</evidence>
<keyword evidence="4" id="KW-1185">Reference proteome</keyword>
<dbReference type="GO" id="GO:0003723">
    <property type="term" value="F:RNA binding"/>
    <property type="evidence" value="ECO:0007669"/>
    <property type="project" value="InterPro"/>
</dbReference>